<evidence type="ECO:0000256" key="1">
    <source>
        <dbReference type="SAM" id="MobiDB-lite"/>
    </source>
</evidence>
<dbReference type="EMBL" id="JANBVO010000011">
    <property type="protein sequence ID" value="KAJ9148931.1"/>
    <property type="molecule type" value="Genomic_DNA"/>
</dbReference>
<dbReference type="PANTHER" id="PTHR47031:SF3">
    <property type="entry name" value="SAP DOMAIN-CONTAINING PROTEIN"/>
    <property type="match status" value="1"/>
</dbReference>
<accession>A0AA38RFP4</accession>
<sequence>MVKDWSKLKVVDLRNELKRRGLPQNGLKQDLVDRIIAADSEDVTSGNPVEEEVATATEKGEQAEANPTVEEEASKEVENTKEEGSLAPVEEAEPTAAEAEDTQGSIGDAPAPADSDKMDTADAAEEAHSTSPDVDQDAQKRKRRSSTPAPSAKRVRQAEQPEDIVDYETSDIIGNGHENGNQDIERPKDDAHNAGSVEPPAEQKLDEQPLEREETKGEKRTTDNGEPIPVESSKMEIERPSEPYPPSPTREPASERATDYPDDDRVVEASIHPATSALYIKNFMRPLRAVEVQDYIITLATPPGSSRDSDIIEDFFLDQIRTHAFVSLRSVAAASRVRTGLHGRVWPDERNRKALMVDFIPPEKVREWADKELAAGRGASRWEVVYDENEDGVTARLTEADFDTRPPRIPTGPAPKGPAVSGPNRMYPGIEAAPSGPRASRGNFGNNTPGTSVPAQFTKASPSIRFVPVDEELARRRIDNIHSYVSKDRNRDLGAAGDINRYTFEDKDSFVDRGREVFIGIRPPHREREKRERERQGRGPGGFTPASGGRYDGDRNWRRDDYARPPPRPAMTDEDRYPRYDGDRRSFKPSGDDRRPRYNDYRSDWPRDRYGDSYRSGRY</sequence>
<dbReference type="PANTHER" id="PTHR47031">
    <property type="entry name" value="SAP DNA-BINDING DOMAIN-CONTAINING PROTEIN"/>
    <property type="match status" value="1"/>
</dbReference>
<feature type="domain" description="SAP" evidence="2">
    <location>
        <begin position="5"/>
        <end position="39"/>
    </location>
</feature>
<feature type="region of interest" description="Disordered" evidence="1">
    <location>
        <begin position="515"/>
        <end position="619"/>
    </location>
</feature>
<feature type="compositionally biased region" description="Basic and acidic residues" evidence="1">
    <location>
        <begin position="571"/>
        <end position="612"/>
    </location>
</feature>
<reference evidence="3" key="1">
    <citation type="submission" date="2022-07" db="EMBL/GenBank/DDBJ databases">
        <title>Fungi with potential for degradation of polypropylene.</title>
        <authorList>
            <person name="Gostincar C."/>
        </authorList>
    </citation>
    <scope>NUCLEOTIDE SEQUENCE</scope>
    <source>
        <strain evidence="3">EXF-13308</strain>
    </source>
</reference>
<organism evidence="3 4">
    <name type="scientific">Pleurostoma richardsiae</name>
    <dbReference type="NCBI Taxonomy" id="41990"/>
    <lineage>
        <taxon>Eukaryota</taxon>
        <taxon>Fungi</taxon>
        <taxon>Dikarya</taxon>
        <taxon>Ascomycota</taxon>
        <taxon>Pezizomycotina</taxon>
        <taxon>Sordariomycetes</taxon>
        <taxon>Sordariomycetidae</taxon>
        <taxon>Calosphaeriales</taxon>
        <taxon>Pleurostomataceae</taxon>
        <taxon>Pleurostoma</taxon>
    </lineage>
</organism>
<evidence type="ECO:0000313" key="3">
    <source>
        <dbReference type="EMBL" id="KAJ9148931.1"/>
    </source>
</evidence>
<dbReference type="Pfam" id="PF02037">
    <property type="entry name" value="SAP"/>
    <property type="match status" value="1"/>
</dbReference>
<feature type="region of interest" description="Disordered" evidence="1">
    <location>
        <begin position="38"/>
        <end position="262"/>
    </location>
</feature>
<evidence type="ECO:0000259" key="2">
    <source>
        <dbReference type="PROSITE" id="PS50800"/>
    </source>
</evidence>
<feature type="compositionally biased region" description="Basic and acidic residues" evidence="1">
    <location>
        <begin position="183"/>
        <end position="192"/>
    </location>
</feature>
<dbReference type="InterPro" id="IPR036361">
    <property type="entry name" value="SAP_dom_sf"/>
</dbReference>
<feature type="region of interest" description="Disordered" evidence="1">
    <location>
        <begin position="402"/>
        <end position="422"/>
    </location>
</feature>
<feature type="compositionally biased region" description="Basic and acidic residues" evidence="1">
    <location>
        <begin position="252"/>
        <end position="262"/>
    </location>
</feature>
<protein>
    <submittedName>
        <fullName evidence="3">Protein THO1</fullName>
    </submittedName>
</protein>
<feature type="compositionally biased region" description="Basic and acidic residues" evidence="1">
    <location>
        <begin position="201"/>
        <end position="223"/>
    </location>
</feature>
<dbReference type="CDD" id="cd12432">
    <property type="entry name" value="RRM_ACINU"/>
    <property type="match status" value="1"/>
</dbReference>
<feature type="compositionally biased region" description="Acidic residues" evidence="1">
    <location>
        <begin position="160"/>
        <end position="169"/>
    </location>
</feature>
<feature type="compositionally biased region" description="Basic and acidic residues" evidence="1">
    <location>
        <begin position="551"/>
        <end position="563"/>
    </location>
</feature>
<dbReference type="SMART" id="SM00513">
    <property type="entry name" value="SAP"/>
    <property type="match status" value="1"/>
</dbReference>
<feature type="compositionally biased region" description="Basic and acidic residues" evidence="1">
    <location>
        <begin position="72"/>
        <end position="84"/>
    </location>
</feature>
<dbReference type="Gene3D" id="1.10.720.30">
    <property type="entry name" value="SAP domain"/>
    <property type="match status" value="1"/>
</dbReference>
<proteinExistence type="predicted"/>
<comment type="caution">
    <text evidence="3">The sequence shown here is derived from an EMBL/GenBank/DDBJ whole genome shotgun (WGS) entry which is preliminary data.</text>
</comment>
<dbReference type="SUPFAM" id="SSF68906">
    <property type="entry name" value="SAP domain"/>
    <property type="match status" value="1"/>
</dbReference>
<feature type="compositionally biased region" description="Pro residues" evidence="1">
    <location>
        <begin position="407"/>
        <end position="416"/>
    </location>
</feature>
<keyword evidence="4" id="KW-1185">Reference proteome</keyword>
<evidence type="ECO:0000313" key="4">
    <source>
        <dbReference type="Proteomes" id="UP001174694"/>
    </source>
</evidence>
<gene>
    <name evidence="3" type="ORF">NKR23_g4589</name>
</gene>
<name>A0AA38RFP4_9PEZI</name>
<feature type="compositionally biased region" description="Basic and acidic residues" evidence="1">
    <location>
        <begin position="114"/>
        <end position="128"/>
    </location>
</feature>
<dbReference type="AlphaFoldDB" id="A0AA38RFP4"/>
<feature type="compositionally biased region" description="Basic and acidic residues" evidence="1">
    <location>
        <begin position="524"/>
        <end position="537"/>
    </location>
</feature>
<dbReference type="InterPro" id="IPR034257">
    <property type="entry name" value="Acinus_RRM"/>
</dbReference>
<feature type="compositionally biased region" description="Acidic residues" evidence="1">
    <location>
        <begin position="90"/>
        <end position="101"/>
    </location>
</feature>
<dbReference type="Proteomes" id="UP001174694">
    <property type="component" value="Unassembled WGS sequence"/>
</dbReference>
<dbReference type="InterPro" id="IPR003034">
    <property type="entry name" value="SAP_dom"/>
</dbReference>
<dbReference type="PROSITE" id="PS50800">
    <property type="entry name" value="SAP"/>
    <property type="match status" value="1"/>
</dbReference>